<sequence length="609" mass="67460">MWPIDPGRFTEEYVLMQISKNQIAERATFQSFANCYLREVDPGVVSAHCPEDGVAVDCVEWDCAMTAARLRAEIERYSLCGPLRFGRIFVCRLPGNSWREIAPLRALYLMVQECYASMGAERADAMRNEEVELLGRVLTSYRCIADGLECAAAHRCGMSFLDGEQSLAFGHWLHPTPKSLQGMTSWQRPAYAPEHHGRFRLNFFAADATLLRHDAAPGVSLPDILRTLIPLQDCQALRPGEALIPMHPLQAEALMLDPSVAQLVVQGRLRPLGAIGAWFTPTSSVRTVYNADLPWMLKFSLPVRITNSLRVNHMPELEAGVAMSRLFAGTDFLARYPRFRLIRDPAYLTLALPGRAESGFEVIFRENPFTTGSESSGVTIAALTADPPPGARSWLETIIRDLAARGGEPVREVCRRWFSAYLDCALEPLVRLYDELGVALEAHQQNSLLDVSSGYPEACYYRDNQGFYLSNTHRDRLTALAPETDGIPGLYFDDCVIQERFGYYLIVNQICSVIARMGHDGLIMEDALLAMLRARLERLASELTGVGGEFAAGFLNRPTIAAKANLLTRMLDIDELEADDGRAIYVQLPNPLCAASRAAPQGGARAAAL</sequence>
<dbReference type="PANTHER" id="PTHR34384:SF5">
    <property type="entry name" value="L-2,3-DIAMINOPROPANOATE--CITRATE LIGASE"/>
    <property type="match status" value="1"/>
</dbReference>
<evidence type="ECO:0000256" key="1">
    <source>
        <dbReference type="ARBA" id="ARBA00007832"/>
    </source>
</evidence>
<dbReference type="Proteomes" id="UP000318825">
    <property type="component" value="Unassembled WGS sequence"/>
</dbReference>
<organism evidence="4 5">
    <name type="scientific">Nitrobacter winogradskyi</name>
    <name type="common">Nitrobacter agilis</name>
    <dbReference type="NCBI Taxonomy" id="913"/>
    <lineage>
        <taxon>Bacteria</taxon>
        <taxon>Pseudomonadati</taxon>
        <taxon>Pseudomonadota</taxon>
        <taxon>Alphaproteobacteria</taxon>
        <taxon>Hyphomicrobiales</taxon>
        <taxon>Nitrobacteraceae</taxon>
        <taxon>Nitrobacter</taxon>
    </lineage>
</organism>
<dbReference type="AlphaFoldDB" id="A0A4Y3W6R5"/>
<dbReference type="EMBL" id="BJNF01000015">
    <property type="protein sequence ID" value="GEC14663.1"/>
    <property type="molecule type" value="Genomic_DNA"/>
</dbReference>
<dbReference type="Pfam" id="PF06276">
    <property type="entry name" value="FhuF"/>
    <property type="match status" value="1"/>
</dbReference>
<protein>
    <submittedName>
        <fullName evidence="4">Petrobactin biosynthesis protein AsbA</fullName>
    </submittedName>
</protein>
<dbReference type="InterPro" id="IPR037455">
    <property type="entry name" value="LucA/IucC-like"/>
</dbReference>
<gene>
    <name evidence="4" type="ORF">NWI01_05550</name>
</gene>
<accession>A0A4Y3W6R5</accession>
<dbReference type="GO" id="GO:0019290">
    <property type="term" value="P:siderophore biosynthetic process"/>
    <property type="evidence" value="ECO:0007669"/>
    <property type="project" value="InterPro"/>
</dbReference>
<evidence type="ECO:0000259" key="3">
    <source>
        <dbReference type="Pfam" id="PF06276"/>
    </source>
</evidence>
<dbReference type="InterPro" id="IPR007310">
    <property type="entry name" value="Aerobactin_biosyn_IucA/IucC_N"/>
</dbReference>
<dbReference type="Pfam" id="PF04183">
    <property type="entry name" value="IucA_IucC"/>
    <property type="match status" value="1"/>
</dbReference>
<feature type="domain" description="Aerobactin siderophore biosynthesis IucA/IucC-like C-terminal" evidence="3">
    <location>
        <begin position="416"/>
        <end position="577"/>
    </location>
</feature>
<evidence type="ECO:0000259" key="2">
    <source>
        <dbReference type="Pfam" id="PF04183"/>
    </source>
</evidence>
<dbReference type="InterPro" id="IPR022770">
    <property type="entry name" value="IucA/IucC-like_C"/>
</dbReference>
<evidence type="ECO:0000313" key="5">
    <source>
        <dbReference type="Proteomes" id="UP000318825"/>
    </source>
</evidence>
<dbReference type="PANTHER" id="PTHR34384">
    <property type="entry name" value="L-2,3-DIAMINOPROPANOATE--CITRATE LIGASE"/>
    <property type="match status" value="1"/>
</dbReference>
<dbReference type="GO" id="GO:0016881">
    <property type="term" value="F:acid-amino acid ligase activity"/>
    <property type="evidence" value="ECO:0007669"/>
    <property type="project" value="UniProtKB-ARBA"/>
</dbReference>
<dbReference type="Gene3D" id="1.10.510.40">
    <property type="match status" value="1"/>
</dbReference>
<name>A0A4Y3W6R5_NITWI</name>
<comment type="similarity">
    <text evidence="1">Belongs to the IucA/IucC family.</text>
</comment>
<feature type="domain" description="Aerobactin siderophore biosynthesis IucA/IucC N-terminal" evidence="2">
    <location>
        <begin position="159"/>
        <end position="384"/>
    </location>
</feature>
<evidence type="ECO:0000313" key="4">
    <source>
        <dbReference type="EMBL" id="GEC14663.1"/>
    </source>
</evidence>
<reference evidence="4 5" key="1">
    <citation type="submission" date="2019-06" db="EMBL/GenBank/DDBJ databases">
        <title>Whole genome shotgun sequence of Nitrobacter winogradskyi NBRC 14297.</title>
        <authorList>
            <person name="Hosoyama A."/>
            <person name="Uohara A."/>
            <person name="Ohji S."/>
            <person name="Ichikawa N."/>
        </authorList>
    </citation>
    <scope>NUCLEOTIDE SEQUENCE [LARGE SCALE GENOMIC DNA]</scope>
    <source>
        <strain evidence="4 5">NBRC 14297</strain>
    </source>
</reference>
<proteinExistence type="inferred from homology"/>
<comment type="caution">
    <text evidence="4">The sequence shown here is derived from an EMBL/GenBank/DDBJ whole genome shotgun (WGS) entry which is preliminary data.</text>
</comment>